<evidence type="ECO:0000313" key="4">
    <source>
        <dbReference type="Proteomes" id="UP000016662"/>
    </source>
</evidence>
<gene>
    <name evidence="3" type="ORF">RUMCAL_03320</name>
</gene>
<dbReference type="RefSeq" id="WP_021681630.1">
    <property type="nucleotide sequence ID" value="NZ_KI260360.1"/>
</dbReference>
<accession>U2K5Q0</accession>
<proteinExistence type="predicted"/>
<organism evidence="3 4">
    <name type="scientific">Ruminococcus callidus ATCC 27760</name>
    <dbReference type="NCBI Taxonomy" id="411473"/>
    <lineage>
        <taxon>Bacteria</taxon>
        <taxon>Bacillati</taxon>
        <taxon>Bacillota</taxon>
        <taxon>Clostridia</taxon>
        <taxon>Eubacteriales</taxon>
        <taxon>Oscillospiraceae</taxon>
        <taxon>Ruminococcus</taxon>
    </lineage>
</organism>
<keyword evidence="1" id="KW-0472">Membrane</keyword>
<evidence type="ECO:0000256" key="1">
    <source>
        <dbReference type="SAM" id="Phobius"/>
    </source>
</evidence>
<dbReference type="HOGENOM" id="CLU_077618_5_1_9"/>
<dbReference type="PANTHER" id="PTHR36834:SF1">
    <property type="entry name" value="INTEGRAL MEMBRANE PROTEIN"/>
    <property type="match status" value="1"/>
</dbReference>
<name>U2K5Q0_9FIRM</name>
<comment type="caution">
    <text evidence="3">The sequence shown here is derived from an EMBL/GenBank/DDBJ whole genome shotgun (WGS) entry which is preliminary data.</text>
</comment>
<dbReference type="Pfam" id="PF04892">
    <property type="entry name" value="VanZ"/>
    <property type="match status" value="1"/>
</dbReference>
<sequence>MSKRKKLLIAVFLIYIFIVLWLTLIDRQWGERRAMLMPFWEMRELITTDRKLYWSQQIGCNILMLMPMGFLLPCLHQKFRKLGSIFLIALIFSAAIEITQYFTGRGLCEFDDVFNNTLGACIGFIMWKKLSH</sequence>
<dbReference type="AlphaFoldDB" id="U2K5Q0"/>
<keyword evidence="1" id="KW-0812">Transmembrane</keyword>
<feature type="domain" description="VanZ-like" evidence="2">
    <location>
        <begin position="12"/>
        <end position="128"/>
    </location>
</feature>
<protein>
    <submittedName>
        <fullName evidence="3">VanZ-like protein</fullName>
    </submittedName>
</protein>
<dbReference type="EMBL" id="AWVF01000443">
    <property type="protein sequence ID" value="ERJ87450.1"/>
    <property type="molecule type" value="Genomic_DNA"/>
</dbReference>
<dbReference type="STRING" id="411473.RUMCAL_03320"/>
<evidence type="ECO:0000313" key="3">
    <source>
        <dbReference type="EMBL" id="ERJ87450.1"/>
    </source>
</evidence>
<feature type="transmembrane region" description="Helical" evidence="1">
    <location>
        <begin position="52"/>
        <end position="75"/>
    </location>
</feature>
<keyword evidence="4" id="KW-1185">Reference proteome</keyword>
<dbReference type="OrthoDB" id="9805025at2"/>
<feature type="transmembrane region" description="Helical" evidence="1">
    <location>
        <begin position="7"/>
        <end position="25"/>
    </location>
</feature>
<evidence type="ECO:0000259" key="2">
    <source>
        <dbReference type="Pfam" id="PF04892"/>
    </source>
</evidence>
<reference evidence="3 4" key="1">
    <citation type="submission" date="2013-07" db="EMBL/GenBank/DDBJ databases">
        <authorList>
            <person name="Weinstock G."/>
            <person name="Sodergren E."/>
            <person name="Wylie T."/>
            <person name="Fulton L."/>
            <person name="Fulton R."/>
            <person name="Fronick C."/>
            <person name="O'Laughlin M."/>
            <person name="Godfrey J."/>
            <person name="Miner T."/>
            <person name="Herter B."/>
            <person name="Appelbaum E."/>
            <person name="Cordes M."/>
            <person name="Lek S."/>
            <person name="Wollam A."/>
            <person name="Pepin K.H."/>
            <person name="Palsikar V.B."/>
            <person name="Mitreva M."/>
            <person name="Wilson R.K."/>
        </authorList>
    </citation>
    <scope>NUCLEOTIDE SEQUENCE [LARGE SCALE GENOMIC DNA]</scope>
    <source>
        <strain evidence="3 4">ATCC 27760</strain>
    </source>
</reference>
<feature type="transmembrane region" description="Helical" evidence="1">
    <location>
        <begin position="82"/>
        <end position="101"/>
    </location>
</feature>
<dbReference type="eggNOG" id="COG4767">
    <property type="taxonomic scope" value="Bacteria"/>
</dbReference>
<dbReference type="Proteomes" id="UP000016662">
    <property type="component" value="Unassembled WGS sequence"/>
</dbReference>
<dbReference type="InterPro" id="IPR053150">
    <property type="entry name" value="Teicoplanin_resist-assoc"/>
</dbReference>
<dbReference type="PANTHER" id="PTHR36834">
    <property type="entry name" value="MEMBRANE PROTEIN-RELATED"/>
    <property type="match status" value="1"/>
</dbReference>
<dbReference type="InterPro" id="IPR006976">
    <property type="entry name" value="VanZ-like"/>
</dbReference>
<keyword evidence="1" id="KW-1133">Transmembrane helix</keyword>